<feature type="transmembrane region" description="Helical" evidence="1">
    <location>
        <begin position="39"/>
        <end position="59"/>
    </location>
</feature>
<keyword evidence="4" id="KW-1185">Reference proteome</keyword>
<comment type="caution">
    <text evidence="3">The sequence shown here is derived from an EMBL/GenBank/DDBJ whole genome shotgun (WGS) entry which is preliminary data.</text>
</comment>
<dbReference type="EMBL" id="JAGSPC010000001">
    <property type="protein sequence ID" value="MBV7258691.1"/>
    <property type="molecule type" value="Genomic_DNA"/>
</dbReference>
<keyword evidence="1" id="KW-0812">Transmembrane</keyword>
<evidence type="ECO:0000256" key="1">
    <source>
        <dbReference type="SAM" id="Phobius"/>
    </source>
</evidence>
<evidence type="ECO:0000313" key="3">
    <source>
        <dbReference type="EMBL" id="MBV7258691.1"/>
    </source>
</evidence>
<accession>A0A9X1F1Q2</accession>
<proteinExistence type="predicted"/>
<reference evidence="3" key="1">
    <citation type="submission" date="2021-04" db="EMBL/GenBank/DDBJ databases">
        <authorList>
            <person name="Pira H."/>
            <person name="Risdian C."/>
            <person name="Wink J."/>
        </authorList>
    </citation>
    <scope>NUCLEOTIDE SEQUENCE</scope>
    <source>
        <strain evidence="3">WH158</strain>
    </source>
</reference>
<evidence type="ECO:0000313" key="4">
    <source>
        <dbReference type="Proteomes" id="UP001138681"/>
    </source>
</evidence>
<feature type="signal peptide" evidence="2">
    <location>
        <begin position="1"/>
        <end position="20"/>
    </location>
</feature>
<feature type="chain" id="PRO_5040803429" description="Ferrochelatase" evidence="2">
    <location>
        <begin position="21"/>
        <end position="71"/>
    </location>
</feature>
<evidence type="ECO:0000256" key="2">
    <source>
        <dbReference type="SAM" id="SignalP"/>
    </source>
</evidence>
<organism evidence="3 4">
    <name type="scientific">Erythrobacter crassostreae</name>
    <dbReference type="NCBI Taxonomy" id="2828328"/>
    <lineage>
        <taxon>Bacteria</taxon>
        <taxon>Pseudomonadati</taxon>
        <taxon>Pseudomonadota</taxon>
        <taxon>Alphaproteobacteria</taxon>
        <taxon>Sphingomonadales</taxon>
        <taxon>Erythrobacteraceae</taxon>
        <taxon>Erythrobacter/Porphyrobacter group</taxon>
        <taxon>Erythrobacter</taxon>
    </lineage>
</organism>
<keyword evidence="1" id="KW-0472">Membrane</keyword>
<gene>
    <name evidence="3" type="ORF">KCG46_03760</name>
</gene>
<protein>
    <recommendedName>
        <fullName evidence="5">Ferrochelatase</fullName>
    </recommendedName>
</protein>
<evidence type="ECO:0008006" key="5">
    <source>
        <dbReference type="Google" id="ProtNLM"/>
    </source>
</evidence>
<dbReference type="Proteomes" id="UP001138681">
    <property type="component" value="Unassembled WGS sequence"/>
</dbReference>
<dbReference type="RefSeq" id="WP_218403982.1">
    <property type="nucleotide sequence ID" value="NZ_JAGSPC010000001.1"/>
</dbReference>
<keyword evidence="2" id="KW-0732">Signal</keyword>
<sequence length="71" mass="6876">MKKIALAAGALSLLAAPVVAQSLPVTAPVSGESNLEGEGSIIAALLAAGILALAVLVIADDNDGEDLPTSP</sequence>
<dbReference type="AlphaFoldDB" id="A0A9X1F1Q2"/>
<keyword evidence="1" id="KW-1133">Transmembrane helix</keyword>
<name>A0A9X1F1Q2_9SPHN</name>